<comment type="caution">
    <text evidence="1">The sequence shown here is derived from an EMBL/GenBank/DDBJ whole genome shotgun (WGS) entry which is preliminary data.</text>
</comment>
<dbReference type="InterPro" id="IPR017853">
    <property type="entry name" value="GH"/>
</dbReference>
<dbReference type="SUPFAM" id="SSF51445">
    <property type="entry name" value="(Trans)glycosidases"/>
    <property type="match status" value="1"/>
</dbReference>
<dbReference type="Gene3D" id="3.20.20.80">
    <property type="entry name" value="Glycosidases"/>
    <property type="match status" value="1"/>
</dbReference>
<dbReference type="AlphaFoldDB" id="A0A4Y2L3I1"/>
<proteinExistence type="predicted"/>
<organism evidence="1 2">
    <name type="scientific">Araneus ventricosus</name>
    <name type="common">Orbweaver spider</name>
    <name type="synonym">Epeira ventricosa</name>
    <dbReference type="NCBI Taxonomy" id="182803"/>
    <lineage>
        <taxon>Eukaryota</taxon>
        <taxon>Metazoa</taxon>
        <taxon>Ecdysozoa</taxon>
        <taxon>Arthropoda</taxon>
        <taxon>Chelicerata</taxon>
        <taxon>Arachnida</taxon>
        <taxon>Araneae</taxon>
        <taxon>Araneomorphae</taxon>
        <taxon>Entelegynae</taxon>
        <taxon>Araneoidea</taxon>
        <taxon>Araneidae</taxon>
        <taxon>Araneus</taxon>
    </lineage>
</organism>
<accession>A0A4Y2L3I1</accession>
<dbReference type="GO" id="GO:0005975">
    <property type="term" value="P:carbohydrate metabolic process"/>
    <property type="evidence" value="ECO:0007669"/>
    <property type="project" value="InterPro"/>
</dbReference>
<protein>
    <submittedName>
        <fullName evidence="1">Uncharacterized protein</fullName>
    </submittedName>
</protein>
<sequence>MVRCRIRAGRFRASKPDTTENPGVLHVKSYVVAQRHLAGVVWMFGCQLRRHRRRHILMKKFTILIIEFTAVLEENQVYRGGQLAPMQWTSGSQANFTLEESTPWLPIHPNYITRNVECKEEQLQLFRKLAELKKSEEALLTSYGSTETSLMHTLAVRFSTPFESEGVDYEWYQNPCGLVGARTVLGDVFLLANFGTESLGFNDDTFCQSGGSITSFIATEYMTKQIEIVLTTNNLQRNREVLRDLLLEPGEAIIGRFIT</sequence>
<gene>
    <name evidence="1" type="ORF">AVEN_32554_1</name>
</gene>
<name>A0A4Y2L3I1_ARAVE</name>
<reference evidence="1 2" key="1">
    <citation type="journal article" date="2019" name="Sci. Rep.">
        <title>Orb-weaving spider Araneus ventricosus genome elucidates the spidroin gene catalogue.</title>
        <authorList>
            <person name="Kono N."/>
            <person name="Nakamura H."/>
            <person name="Ohtoshi R."/>
            <person name="Moran D.A.P."/>
            <person name="Shinohara A."/>
            <person name="Yoshida Y."/>
            <person name="Fujiwara M."/>
            <person name="Mori M."/>
            <person name="Tomita M."/>
            <person name="Arakawa K."/>
        </authorList>
    </citation>
    <scope>NUCLEOTIDE SEQUENCE [LARGE SCALE GENOMIC DNA]</scope>
</reference>
<dbReference type="Proteomes" id="UP000499080">
    <property type="component" value="Unassembled WGS sequence"/>
</dbReference>
<dbReference type="EMBL" id="BGPR01005318">
    <property type="protein sequence ID" value="GBN09082.1"/>
    <property type="molecule type" value="Genomic_DNA"/>
</dbReference>
<dbReference type="OrthoDB" id="6416479at2759"/>
<evidence type="ECO:0000313" key="1">
    <source>
        <dbReference type="EMBL" id="GBN09082.1"/>
    </source>
</evidence>
<evidence type="ECO:0000313" key="2">
    <source>
        <dbReference type="Proteomes" id="UP000499080"/>
    </source>
</evidence>
<keyword evidence="2" id="KW-1185">Reference proteome</keyword>